<reference evidence="3 4" key="1">
    <citation type="journal article" date="2016" name="Nat. Commun.">
        <title>Thousands of microbial genomes shed light on interconnected biogeochemical processes in an aquifer system.</title>
        <authorList>
            <person name="Anantharaman K."/>
            <person name="Brown C.T."/>
            <person name="Hug L.A."/>
            <person name="Sharon I."/>
            <person name="Castelle C.J."/>
            <person name="Probst A.J."/>
            <person name="Thomas B.C."/>
            <person name="Singh A."/>
            <person name="Wilkins M.J."/>
            <person name="Karaoz U."/>
            <person name="Brodie E.L."/>
            <person name="Williams K.H."/>
            <person name="Hubbard S.S."/>
            <person name="Banfield J.F."/>
        </authorList>
    </citation>
    <scope>NUCLEOTIDE SEQUENCE [LARGE SCALE GENOMIC DNA]</scope>
</reference>
<evidence type="ECO:0008006" key="5">
    <source>
        <dbReference type="Google" id="ProtNLM"/>
    </source>
</evidence>
<protein>
    <recommendedName>
        <fullName evidence="5">MurNAc-LAA domain-containing protein</fullName>
    </recommendedName>
</protein>
<dbReference type="AlphaFoldDB" id="A0A1F5P3M4"/>
<evidence type="ECO:0000313" key="3">
    <source>
        <dbReference type="EMBL" id="OGE84488.1"/>
    </source>
</evidence>
<dbReference type="GO" id="GO:0008745">
    <property type="term" value="F:N-acetylmuramoyl-L-alanine amidase activity"/>
    <property type="evidence" value="ECO:0007669"/>
    <property type="project" value="InterPro"/>
</dbReference>
<dbReference type="GO" id="GO:0009253">
    <property type="term" value="P:peptidoglycan catabolic process"/>
    <property type="evidence" value="ECO:0007669"/>
    <property type="project" value="InterPro"/>
</dbReference>
<evidence type="ECO:0000259" key="1">
    <source>
        <dbReference type="Pfam" id="PF01471"/>
    </source>
</evidence>
<feature type="domain" description="Peptidoglycan binding-like" evidence="1">
    <location>
        <begin position="354"/>
        <end position="415"/>
    </location>
</feature>
<evidence type="ECO:0000259" key="2">
    <source>
        <dbReference type="Pfam" id="PF01520"/>
    </source>
</evidence>
<name>A0A1F5P3M4_9BACT</name>
<feature type="domain" description="MurNAc-LAA" evidence="2">
    <location>
        <begin position="80"/>
        <end position="298"/>
    </location>
</feature>
<dbReference type="SUPFAM" id="SSF53187">
    <property type="entry name" value="Zn-dependent exopeptidases"/>
    <property type="match status" value="1"/>
</dbReference>
<evidence type="ECO:0000313" key="4">
    <source>
        <dbReference type="Proteomes" id="UP000176339"/>
    </source>
</evidence>
<dbReference type="Pfam" id="PF01471">
    <property type="entry name" value="PG_binding_1"/>
    <property type="match status" value="1"/>
</dbReference>
<dbReference type="InterPro" id="IPR002477">
    <property type="entry name" value="Peptidoglycan-bd-like"/>
</dbReference>
<proteinExistence type="predicted"/>
<dbReference type="SUPFAM" id="SSF47090">
    <property type="entry name" value="PGBD-like"/>
    <property type="match status" value="1"/>
</dbReference>
<dbReference type="InterPro" id="IPR036365">
    <property type="entry name" value="PGBD-like_sf"/>
</dbReference>
<sequence>MTAMAVIMNKMGIMVLSARLTSYVFAARNLCVITLLKMLRVMMNPKIILLLAYAFLLFSPAVVSAGSILDDYNNSKVRMVIVPGHDDDLASGGTQFRGLTEARLNLQLSEELVKLFGADERFEVFITRDVNGPKEPFASYFKDSRDAIIAFRNASIVFARELIKTGRVRNVASSANSSGNEASIKLYGANKWINENGVRLALHVHFNDYAGRTLSRIGKYSGFMIFVPEGQLTNHHVSAPVGRSVWSQLKKHFPTSDNPTELGGPIEEQKLIAVGGSSTLNSDVAAILIEYGYIYESAWINSDTRPMIIKELAYQTYVGVKKSLEPAWNEALGETSTKPFVWNSEMKRNPKGNQQILALQIALTKDGLYPPAGFSRNDCPISGIFGPCTRKGVLAFQARYKLARSGYVDAAMLKKINQLYGSSLAELSEASH</sequence>
<gene>
    <name evidence="3" type="ORF">A2846_03535</name>
</gene>
<dbReference type="Gene3D" id="1.10.101.10">
    <property type="entry name" value="PGBD-like superfamily/PGBD"/>
    <property type="match status" value="1"/>
</dbReference>
<comment type="caution">
    <text evidence="3">The sequence shown here is derived from an EMBL/GenBank/DDBJ whole genome shotgun (WGS) entry which is preliminary data.</text>
</comment>
<dbReference type="InterPro" id="IPR002508">
    <property type="entry name" value="MurNAc-LAA_cat"/>
</dbReference>
<dbReference type="InterPro" id="IPR036366">
    <property type="entry name" value="PGBDSf"/>
</dbReference>
<dbReference type="Pfam" id="PF01520">
    <property type="entry name" value="Amidase_3"/>
    <property type="match status" value="1"/>
</dbReference>
<organism evidence="3 4">
    <name type="scientific">Candidatus Doudnabacteria bacterium RIFCSPHIGHO2_01_FULL_49_9</name>
    <dbReference type="NCBI Taxonomy" id="1817827"/>
    <lineage>
        <taxon>Bacteria</taxon>
        <taxon>Candidatus Doudnaibacteriota</taxon>
    </lineage>
</organism>
<accession>A0A1F5P3M4</accession>
<dbReference type="EMBL" id="MFEN01000009">
    <property type="protein sequence ID" value="OGE84488.1"/>
    <property type="molecule type" value="Genomic_DNA"/>
</dbReference>
<dbReference type="Gene3D" id="3.40.630.40">
    <property type="entry name" value="Zn-dependent exopeptidases"/>
    <property type="match status" value="1"/>
</dbReference>
<dbReference type="Proteomes" id="UP000176339">
    <property type="component" value="Unassembled WGS sequence"/>
</dbReference>